<dbReference type="OrthoDB" id="7364180at2"/>
<evidence type="ECO:0000313" key="1">
    <source>
        <dbReference type="EMBL" id="RJT36219.1"/>
    </source>
</evidence>
<comment type="caution">
    <text evidence="1">The sequence shown here is derived from an EMBL/GenBank/DDBJ whole genome shotgun (WGS) entry which is preliminary data.</text>
</comment>
<reference evidence="1 2" key="1">
    <citation type="submission" date="2018-09" db="EMBL/GenBank/DDBJ databases">
        <title>Mesorhizobium carmichaelinearum sp. nov. isolated from Carmichaelinea spp. root nodules in New Zealand.</title>
        <authorList>
            <person name="De Meyer S.E."/>
        </authorList>
    </citation>
    <scope>NUCLEOTIDE SEQUENCE [LARGE SCALE GENOMIC DNA]</scope>
    <source>
        <strain evidence="1 2">ICMP19557</strain>
    </source>
</reference>
<dbReference type="RefSeq" id="WP_120016249.1">
    <property type="nucleotide sequence ID" value="NZ_QZWZ01000016.1"/>
</dbReference>
<dbReference type="EMBL" id="QZWZ01000016">
    <property type="protein sequence ID" value="RJT36219.1"/>
    <property type="molecule type" value="Genomic_DNA"/>
</dbReference>
<sequence>MTTYCKTRRASQYLRERHGIERAPATLETMRTKGGGPAFVKLGGEVYYATEALDRWVEEKLTKPVYSTSELPGRSNAA</sequence>
<gene>
    <name evidence="1" type="ORF">D3227_21205</name>
</gene>
<dbReference type="Proteomes" id="UP000272706">
    <property type="component" value="Unassembled WGS sequence"/>
</dbReference>
<accession>A0A3A5KK17</accession>
<proteinExistence type="predicted"/>
<protein>
    <recommendedName>
        <fullName evidence="3">DNA-binding protein</fullName>
    </recommendedName>
</protein>
<name>A0A3A5KK17_9HYPH</name>
<organism evidence="1 2">
    <name type="scientific">Mesorhizobium waimense</name>
    <dbReference type="NCBI Taxonomy" id="1300307"/>
    <lineage>
        <taxon>Bacteria</taxon>
        <taxon>Pseudomonadati</taxon>
        <taxon>Pseudomonadota</taxon>
        <taxon>Alphaproteobacteria</taxon>
        <taxon>Hyphomicrobiales</taxon>
        <taxon>Phyllobacteriaceae</taxon>
        <taxon>Mesorhizobium</taxon>
    </lineage>
</organism>
<evidence type="ECO:0008006" key="3">
    <source>
        <dbReference type="Google" id="ProtNLM"/>
    </source>
</evidence>
<keyword evidence="2" id="KW-1185">Reference proteome</keyword>
<evidence type="ECO:0000313" key="2">
    <source>
        <dbReference type="Proteomes" id="UP000272706"/>
    </source>
</evidence>
<dbReference type="AlphaFoldDB" id="A0A3A5KK17"/>